<dbReference type="RefSeq" id="WP_205686148.1">
    <property type="nucleotide sequence ID" value="NZ_FMAR01000011.1"/>
</dbReference>
<dbReference type="STRING" id="1335309.GA0116948_11174"/>
<sequence>MNIKTTPASLAKLEKIFEEAKYVLRFEKGTFNSGYCILEHKRVVVINKFLNLEGRINSLLDILPTITLDESMLTSESLKLYYQVVESKAQLLADAEAAARGEIPAPSSTKGSGKKDKNGTANTASLEAASDEAAPEVNATSETGAVTNEDAGTAQATPGASDHAATPDAESDETPGSTNNSSSHPTSSDPL</sequence>
<feature type="compositionally biased region" description="Low complexity" evidence="1">
    <location>
        <begin position="174"/>
        <end position="191"/>
    </location>
</feature>
<evidence type="ECO:0000313" key="3">
    <source>
        <dbReference type="Proteomes" id="UP000242818"/>
    </source>
</evidence>
<dbReference type="EMBL" id="FMAR01000011">
    <property type="protein sequence ID" value="SCC50234.1"/>
    <property type="molecule type" value="Genomic_DNA"/>
</dbReference>
<evidence type="ECO:0000313" key="2">
    <source>
        <dbReference type="EMBL" id="SCC50234.1"/>
    </source>
</evidence>
<organism evidence="2 3">
    <name type="scientific">Chitinophaga costaii</name>
    <dbReference type="NCBI Taxonomy" id="1335309"/>
    <lineage>
        <taxon>Bacteria</taxon>
        <taxon>Pseudomonadati</taxon>
        <taxon>Bacteroidota</taxon>
        <taxon>Chitinophagia</taxon>
        <taxon>Chitinophagales</taxon>
        <taxon>Chitinophagaceae</taxon>
        <taxon>Chitinophaga</taxon>
    </lineage>
</organism>
<evidence type="ECO:0000256" key="1">
    <source>
        <dbReference type="SAM" id="MobiDB-lite"/>
    </source>
</evidence>
<gene>
    <name evidence="2" type="ORF">GA0116948_11174</name>
</gene>
<reference evidence="2 3" key="1">
    <citation type="submission" date="2016-08" db="EMBL/GenBank/DDBJ databases">
        <authorList>
            <person name="Seilhamer J.J."/>
        </authorList>
    </citation>
    <scope>NUCLEOTIDE SEQUENCE [LARGE SCALE GENOMIC DNA]</scope>
    <source>
        <strain evidence="2 3">A37T2</strain>
    </source>
</reference>
<protein>
    <submittedName>
        <fullName evidence="2">Uncharacterized protein</fullName>
    </submittedName>
</protein>
<accession>A0A1C4F304</accession>
<feature type="region of interest" description="Disordered" evidence="1">
    <location>
        <begin position="101"/>
        <end position="191"/>
    </location>
</feature>
<dbReference type="AlphaFoldDB" id="A0A1C4F304"/>
<dbReference type="Proteomes" id="UP000242818">
    <property type="component" value="Unassembled WGS sequence"/>
</dbReference>
<name>A0A1C4F304_9BACT</name>
<proteinExistence type="predicted"/>
<keyword evidence="3" id="KW-1185">Reference proteome</keyword>